<dbReference type="EMBL" id="CAJJDN010000268">
    <property type="protein sequence ID" value="CAD8130197.1"/>
    <property type="molecule type" value="Genomic_DNA"/>
</dbReference>
<accession>A0A8S1RRI6</accession>
<keyword evidence="2" id="KW-1185">Reference proteome</keyword>
<sequence>MDCTLYYQHELEVIFKEASTSQDLISLGSFKLVNDEYEYATFKFQNLIEMLKNILMIILNTMKKNRKNNKISHISKLRERRFNFNIEFLKEFKEFYILSQAYRKLNDQHEDQQELQKHRDYILQKIEKIKKTRLKNISIEQNGILLLVKSHTLQNFRKRKEINSYNMIQLLTNILIKQKWLLHSIQIKLIQLQI</sequence>
<comment type="caution">
    <text evidence="1">The sequence shown here is derived from an EMBL/GenBank/DDBJ whole genome shotgun (WGS) entry which is preliminary data.</text>
</comment>
<evidence type="ECO:0000313" key="2">
    <source>
        <dbReference type="Proteomes" id="UP000692954"/>
    </source>
</evidence>
<reference evidence="1" key="1">
    <citation type="submission" date="2021-01" db="EMBL/GenBank/DDBJ databases">
        <authorList>
            <consortium name="Genoscope - CEA"/>
            <person name="William W."/>
        </authorList>
    </citation>
    <scope>NUCLEOTIDE SEQUENCE</scope>
</reference>
<name>A0A8S1RRI6_9CILI</name>
<organism evidence="1 2">
    <name type="scientific">Paramecium sonneborni</name>
    <dbReference type="NCBI Taxonomy" id="65129"/>
    <lineage>
        <taxon>Eukaryota</taxon>
        <taxon>Sar</taxon>
        <taxon>Alveolata</taxon>
        <taxon>Ciliophora</taxon>
        <taxon>Intramacronucleata</taxon>
        <taxon>Oligohymenophorea</taxon>
        <taxon>Peniculida</taxon>
        <taxon>Parameciidae</taxon>
        <taxon>Paramecium</taxon>
    </lineage>
</organism>
<dbReference type="Proteomes" id="UP000692954">
    <property type="component" value="Unassembled WGS sequence"/>
</dbReference>
<dbReference type="AlphaFoldDB" id="A0A8S1RRI6"/>
<proteinExistence type="predicted"/>
<protein>
    <submittedName>
        <fullName evidence="1">Uncharacterized protein</fullName>
    </submittedName>
</protein>
<gene>
    <name evidence="1" type="ORF">PSON_ATCC_30995.1.T2680024</name>
</gene>
<evidence type="ECO:0000313" key="1">
    <source>
        <dbReference type="EMBL" id="CAD8130197.1"/>
    </source>
</evidence>